<name>A0A8J3JBC1_9ACTN</name>
<proteinExistence type="predicted"/>
<dbReference type="EMBL" id="BONF01000011">
    <property type="protein sequence ID" value="GIF81096.1"/>
    <property type="molecule type" value="Genomic_DNA"/>
</dbReference>
<feature type="domain" description="NADPH-dependent FMN reductase-like" evidence="1">
    <location>
        <begin position="3"/>
        <end position="147"/>
    </location>
</feature>
<evidence type="ECO:0000313" key="2">
    <source>
        <dbReference type="EMBL" id="GIF81096.1"/>
    </source>
</evidence>
<dbReference type="GO" id="GO:0005829">
    <property type="term" value="C:cytosol"/>
    <property type="evidence" value="ECO:0007669"/>
    <property type="project" value="TreeGrafter"/>
</dbReference>
<dbReference type="InterPro" id="IPR050712">
    <property type="entry name" value="NAD(P)H-dep_reductase"/>
</dbReference>
<dbReference type="PANTHER" id="PTHR30543:SF21">
    <property type="entry name" value="NAD(P)H-DEPENDENT FMN REDUCTASE LOT6"/>
    <property type="match status" value="1"/>
</dbReference>
<dbReference type="SUPFAM" id="SSF52218">
    <property type="entry name" value="Flavoproteins"/>
    <property type="match status" value="1"/>
</dbReference>
<comment type="caution">
    <text evidence="2">The sequence shown here is derived from an EMBL/GenBank/DDBJ whole genome shotgun (WGS) entry which is preliminary data.</text>
</comment>
<dbReference type="Pfam" id="PF03358">
    <property type="entry name" value="FMN_red"/>
    <property type="match status" value="1"/>
</dbReference>
<protein>
    <submittedName>
        <fullName evidence="2">Reductase</fullName>
    </submittedName>
</protein>
<dbReference type="Gene3D" id="3.40.50.360">
    <property type="match status" value="1"/>
</dbReference>
<dbReference type="InterPro" id="IPR005025">
    <property type="entry name" value="FMN_Rdtase-like_dom"/>
</dbReference>
<dbReference type="InterPro" id="IPR029039">
    <property type="entry name" value="Flavoprotein-like_sf"/>
</dbReference>
<accession>A0A8J3JBC1</accession>
<dbReference type="GO" id="GO:0016491">
    <property type="term" value="F:oxidoreductase activity"/>
    <property type="evidence" value="ECO:0007669"/>
    <property type="project" value="InterPro"/>
</dbReference>
<organism evidence="2 3">
    <name type="scientific">Catellatospora bangladeshensis</name>
    <dbReference type="NCBI Taxonomy" id="310355"/>
    <lineage>
        <taxon>Bacteria</taxon>
        <taxon>Bacillati</taxon>
        <taxon>Actinomycetota</taxon>
        <taxon>Actinomycetes</taxon>
        <taxon>Micromonosporales</taxon>
        <taxon>Micromonosporaceae</taxon>
        <taxon>Catellatospora</taxon>
    </lineage>
</organism>
<evidence type="ECO:0000259" key="1">
    <source>
        <dbReference type="Pfam" id="PF03358"/>
    </source>
</evidence>
<gene>
    <name evidence="2" type="ORF">Cba03nite_24450</name>
</gene>
<evidence type="ECO:0000313" key="3">
    <source>
        <dbReference type="Proteomes" id="UP000601223"/>
    </source>
</evidence>
<dbReference type="AlphaFoldDB" id="A0A8J3JBC1"/>
<dbReference type="PANTHER" id="PTHR30543">
    <property type="entry name" value="CHROMATE REDUCTASE"/>
    <property type="match status" value="1"/>
</dbReference>
<dbReference type="Proteomes" id="UP000601223">
    <property type="component" value="Unassembled WGS sequence"/>
</dbReference>
<dbReference type="RefSeq" id="WP_203745430.1">
    <property type="nucleotide sequence ID" value="NZ_JBHTGC010000001.1"/>
</dbReference>
<keyword evidence="3" id="KW-1185">Reference proteome</keyword>
<reference evidence="2 3" key="1">
    <citation type="submission" date="2021-01" db="EMBL/GenBank/DDBJ databases">
        <title>Whole genome shotgun sequence of Catellatospora bangladeshensis NBRC 107357.</title>
        <authorList>
            <person name="Komaki H."/>
            <person name="Tamura T."/>
        </authorList>
    </citation>
    <scope>NUCLEOTIDE SEQUENCE [LARGE SCALE GENOMIC DNA]</scope>
    <source>
        <strain evidence="2 3">NBRC 107357</strain>
    </source>
</reference>
<dbReference type="GO" id="GO:0010181">
    <property type="term" value="F:FMN binding"/>
    <property type="evidence" value="ECO:0007669"/>
    <property type="project" value="TreeGrafter"/>
</dbReference>
<sequence>MPRLNVIVASTRPGRIGHVIGDWFAATATAHGAFDVHVADLAELALPFHDEPGQPVDGGPYTHEHTRRWSETTAAADAFVFVMPEYNRGYSAPLKNALDYLYREWHHKPAGFVSYGMSSAGMRAVEQLKPVIAALRMVPVAEAVNIHLRQTVDADGVLAPTAAMGHAARGMLDEMRLLTGVLSGARVAA</sequence>